<keyword evidence="3" id="KW-1185">Reference proteome</keyword>
<feature type="non-terminal residue" evidence="2">
    <location>
        <position position="68"/>
    </location>
</feature>
<organism evidence="2 3">
    <name type="scientific">Iphiclides podalirius</name>
    <name type="common">scarce swallowtail</name>
    <dbReference type="NCBI Taxonomy" id="110791"/>
    <lineage>
        <taxon>Eukaryota</taxon>
        <taxon>Metazoa</taxon>
        <taxon>Ecdysozoa</taxon>
        <taxon>Arthropoda</taxon>
        <taxon>Hexapoda</taxon>
        <taxon>Insecta</taxon>
        <taxon>Pterygota</taxon>
        <taxon>Neoptera</taxon>
        <taxon>Endopterygota</taxon>
        <taxon>Lepidoptera</taxon>
        <taxon>Glossata</taxon>
        <taxon>Ditrysia</taxon>
        <taxon>Papilionoidea</taxon>
        <taxon>Papilionidae</taxon>
        <taxon>Papilioninae</taxon>
        <taxon>Iphiclides</taxon>
    </lineage>
</organism>
<protein>
    <submittedName>
        <fullName evidence="2">Uncharacterized protein</fullName>
    </submittedName>
</protein>
<feature type="region of interest" description="Disordered" evidence="1">
    <location>
        <begin position="1"/>
        <end position="68"/>
    </location>
</feature>
<evidence type="ECO:0000256" key="1">
    <source>
        <dbReference type="SAM" id="MobiDB-lite"/>
    </source>
</evidence>
<proteinExistence type="predicted"/>
<reference evidence="2" key="1">
    <citation type="submission" date="2022-03" db="EMBL/GenBank/DDBJ databases">
        <authorList>
            <person name="Martin H S."/>
        </authorList>
    </citation>
    <scope>NUCLEOTIDE SEQUENCE</scope>
</reference>
<evidence type="ECO:0000313" key="3">
    <source>
        <dbReference type="Proteomes" id="UP000837857"/>
    </source>
</evidence>
<feature type="compositionally biased region" description="Basic residues" evidence="1">
    <location>
        <begin position="29"/>
        <end position="49"/>
    </location>
</feature>
<sequence length="68" mass="7059">MDNETSPRRVGGPMASGPERGPGRVLAQRLHKRGGPQRSGGARRPRAGRGSKPVGAAANITTFAPFVP</sequence>
<evidence type="ECO:0000313" key="2">
    <source>
        <dbReference type="EMBL" id="CAH2034373.1"/>
    </source>
</evidence>
<dbReference type="EMBL" id="OW152813">
    <property type="protein sequence ID" value="CAH2034373.1"/>
    <property type="molecule type" value="Genomic_DNA"/>
</dbReference>
<gene>
    <name evidence="2" type="ORF">IPOD504_LOCUS104</name>
</gene>
<accession>A0ABN8HLC4</accession>
<name>A0ABN8HLC4_9NEOP</name>
<dbReference type="Proteomes" id="UP000837857">
    <property type="component" value="Chromosome 1"/>
</dbReference>